<dbReference type="PATRIC" id="fig|1408103.3.peg.5230"/>
<keyword evidence="2" id="KW-0812">Transmembrane</keyword>
<dbReference type="GO" id="GO:0042834">
    <property type="term" value="F:peptidoglycan binding"/>
    <property type="evidence" value="ECO:0007669"/>
    <property type="project" value="InterPro"/>
</dbReference>
<gene>
    <name evidence="4" type="ORF">WQ57_24240</name>
</gene>
<organism evidence="4 5">
    <name type="scientific">Mesobacillus campisalis</name>
    <dbReference type="NCBI Taxonomy" id="1408103"/>
    <lineage>
        <taxon>Bacteria</taxon>
        <taxon>Bacillati</taxon>
        <taxon>Bacillota</taxon>
        <taxon>Bacilli</taxon>
        <taxon>Bacillales</taxon>
        <taxon>Bacillaceae</taxon>
        <taxon>Mesobacillus</taxon>
    </lineage>
</organism>
<sequence length="340" mass="36441">MDKQRSITIKINGKDRPYKKDQADQDKNAKNHAEDVSKPKITSWNELAASKEPAEEVFEWILPEPSEKEEASQYPVSKAPKKPKQTGVRLPAINKGGKFNGVLPRVVMTILVAVVLGVGFGLIVLNTVRSGPVQEASSVVKQPAQTAKPPAGASTASVELPAISAFVVQGGVWSTPESAEASVKDLEGKGFNAISVPSNGKYAVLLAAAGSLDEAKAIGSELQSRGAEVYSRAHEIPPGSIDNLSKEESEVLKLAPELFQTLVRSTGDADAIKKAEDQLKLLQAAQENNINNKDILAVKKHLEQGASAFLAYQTSKSENDRNKLQKENLAFLASWPSLGN</sequence>
<evidence type="ECO:0000259" key="3">
    <source>
        <dbReference type="PROSITE" id="PS51724"/>
    </source>
</evidence>
<dbReference type="Pfam" id="PF05036">
    <property type="entry name" value="SPOR"/>
    <property type="match status" value="1"/>
</dbReference>
<reference evidence="4 5" key="1">
    <citation type="submission" date="2015-04" db="EMBL/GenBank/DDBJ databases">
        <title>Taxonomic description and genome sequence of Bacillus campisalis sp. nov., a novel member of the genus Bacillus isolated from solar saltern.</title>
        <authorList>
            <person name="Mathan Kumar R."/>
            <person name="Kaur G."/>
            <person name="Kumar A."/>
            <person name="Singh N.K."/>
            <person name="Kaur N."/>
            <person name="Kumar N."/>
            <person name="Mayilraj S."/>
        </authorList>
    </citation>
    <scope>NUCLEOTIDE SEQUENCE [LARGE SCALE GENOMIC DNA]</scope>
    <source>
        <strain evidence="4 5">SA2-6</strain>
    </source>
</reference>
<dbReference type="InterPro" id="IPR007730">
    <property type="entry name" value="SPOR-like_dom"/>
</dbReference>
<dbReference type="OrthoDB" id="2967208at2"/>
<dbReference type="Proteomes" id="UP000034166">
    <property type="component" value="Unassembled WGS sequence"/>
</dbReference>
<proteinExistence type="predicted"/>
<evidence type="ECO:0000256" key="2">
    <source>
        <dbReference type="SAM" id="Phobius"/>
    </source>
</evidence>
<protein>
    <recommendedName>
        <fullName evidence="3">SPOR domain-containing protein</fullName>
    </recommendedName>
</protein>
<comment type="caution">
    <text evidence="4">The sequence shown here is derived from an EMBL/GenBank/DDBJ whole genome shotgun (WGS) entry which is preliminary data.</text>
</comment>
<feature type="region of interest" description="Disordered" evidence="1">
    <location>
        <begin position="1"/>
        <end position="42"/>
    </location>
</feature>
<dbReference type="AlphaFoldDB" id="A0A0M2SKE7"/>
<feature type="compositionally biased region" description="Basic and acidic residues" evidence="1">
    <location>
        <begin position="12"/>
        <end position="38"/>
    </location>
</feature>
<dbReference type="PROSITE" id="PS51724">
    <property type="entry name" value="SPOR"/>
    <property type="match status" value="1"/>
</dbReference>
<evidence type="ECO:0000313" key="4">
    <source>
        <dbReference type="EMBL" id="KKK33060.1"/>
    </source>
</evidence>
<keyword evidence="2" id="KW-0472">Membrane</keyword>
<dbReference type="InterPro" id="IPR036680">
    <property type="entry name" value="SPOR-like_sf"/>
</dbReference>
<evidence type="ECO:0000313" key="5">
    <source>
        <dbReference type="Proteomes" id="UP000034166"/>
    </source>
</evidence>
<feature type="domain" description="SPOR" evidence="3">
    <location>
        <begin position="160"/>
        <end position="237"/>
    </location>
</feature>
<keyword evidence="5" id="KW-1185">Reference proteome</keyword>
<evidence type="ECO:0000256" key="1">
    <source>
        <dbReference type="SAM" id="MobiDB-lite"/>
    </source>
</evidence>
<feature type="region of interest" description="Disordered" evidence="1">
    <location>
        <begin position="66"/>
        <end position="89"/>
    </location>
</feature>
<feature type="transmembrane region" description="Helical" evidence="2">
    <location>
        <begin position="102"/>
        <end position="125"/>
    </location>
</feature>
<keyword evidence="2" id="KW-1133">Transmembrane helix</keyword>
<dbReference type="EMBL" id="LAYY01000101">
    <property type="protein sequence ID" value="KKK33060.1"/>
    <property type="molecule type" value="Genomic_DNA"/>
</dbReference>
<dbReference type="RefSeq" id="WP_046526207.1">
    <property type="nucleotide sequence ID" value="NZ_LAYY01000101.1"/>
</dbReference>
<name>A0A0M2SKE7_9BACI</name>
<accession>A0A0M2SKE7</accession>
<dbReference type="Gene3D" id="3.30.70.1070">
    <property type="entry name" value="Sporulation related repeat"/>
    <property type="match status" value="1"/>
</dbReference>
<dbReference type="SUPFAM" id="SSF110997">
    <property type="entry name" value="Sporulation related repeat"/>
    <property type="match status" value="1"/>
</dbReference>